<evidence type="ECO:0000313" key="3">
    <source>
        <dbReference type="Proteomes" id="UP000016660"/>
    </source>
</evidence>
<evidence type="ECO:0000256" key="1">
    <source>
        <dbReference type="SAM" id="Phobius"/>
    </source>
</evidence>
<sequence length="41" mass="4935">MPNECSYIFYKEIANERKENLFSLVGAWFTTFLTTCVWFAY</sequence>
<organism evidence="2 3">
    <name type="scientific">Prevotella disiens JCM 6334 = ATCC 29426</name>
    <dbReference type="NCBI Taxonomy" id="1235811"/>
    <lineage>
        <taxon>Bacteria</taxon>
        <taxon>Pseudomonadati</taxon>
        <taxon>Bacteroidota</taxon>
        <taxon>Bacteroidia</taxon>
        <taxon>Bacteroidales</taxon>
        <taxon>Prevotellaceae</taxon>
        <taxon>Prevotella</taxon>
    </lineage>
</organism>
<name>A0ABN0NQ13_9BACT</name>
<dbReference type="Proteomes" id="UP000016660">
    <property type="component" value="Unassembled WGS sequence"/>
</dbReference>
<keyword evidence="3" id="KW-1185">Reference proteome</keyword>
<protein>
    <submittedName>
        <fullName evidence="2">Uncharacterized protein</fullName>
    </submittedName>
</protein>
<keyword evidence="1" id="KW-0812">Transmembrane</keyword>
<feature type="transmembrane region" description="Helical" evidence="1">
    <location>
        <begin position="21"/>
        <end position="40"/>
    </location>
</feature>
<accession>A0ABN0NQ13</accession>
<comment type="caution">
    <text evidence="2">The sequence shown here is derived from an EMBL/GenBank/DDBJ whole genome shotgun (WGS) entry which is preliminary data.</text>
</comment>
<evidence type="ECO:0000313" key="2">
    <source>
        <dbReference type="EMBL" id="ERJ74504.1"/>
    </source>
</evidence>
<keyword evidence="1" id="KW-1133">Transmembrane helix</keyword>
<keyword evidence="1" id="KW-0472">Membrane</keyword>
<reference evidence="2 3" key="1">
    <citation type="submission" date="2013-06" db="EMBL/GenBank/DDBJ databases">
        <authorList>
            <person name="Weinstock G."/>
            <person name="Sodergren E."/>
            <person name="Lobos E.A."/>
            <person name="Fulton L."/>
            <person name="Fulton R."/>
            <person name="Courtney L."/>
            <person name="Fronick C."/>
            <person name="O'Laughlin M."/>
            <person name="Godfrey J."/>
            <person name="Wilson R.M."/>
            <person name="Miner T."/>
            <person name="Farmer C."/>
            <person name="Delehaunty K."/>
            <person name="Cordes M."/>
            <person name="Minx P."/>
            <person name="Tomlinson C."/>
            <person name="Chen J."/>
            <person name="Wollam A."/>
            <person name="Pepin K.H."/>
            <person name="Bhonagiri V."/>
            <person name="Zhang X."/>
            <person name="Warren W."/>
            <person name="Mitreva M."/>
            <person name="Mardis E.R."/>
            <person name="Wilson R.K."/>
        </authorList>
    </citation>
    <scope>NUCLEOTIDE SEQUENCE [LARGE SCALE GENOMIC DNA]</scope>
    <source>
        <strain evidence="2 3">ATCC 29426</strain>
    </source>
</reference>
<dbReference type="EMBL" id="AWUY01000209">
    <property type="protein sequence ID" value="ERJ74504.1"/>
    <property type="molecule type" value="Genomic_DNA"/>
</dbReference>
<proteinExistence type="predicted"/>
<gene>
    <name evidence="2" type="ORF">HMPREF0653_02189</name>
</gene>